<organism evidence="2 3">
    <name type="scientific">Candidatus Avoscillospira avicola</name>
    <dbReference type="NCBI Taxonomy" id="2840706"/>
    <lineage>
        <taxon>Bacteria</taxon>
        <taxon>Bacillati</taxon>
        <taxon>Bacillota</taxon>
        <taxon>Clostridia</taxon>
        <taxon>Eubacteriales</taxon>
        <taxon>Oscillospiraceae</taxon>
        <taxon>Oscillospiraceae incertae sedis</taxon>
        <taxon>Candidatus Avoscillospira</taxon>
    </lineage>
</organism>
<dbReference type="SUPFAM" id="SSF55166">
    <property type="entry name" value="Hedgehog/DD-peptidase"/>
    <property type="match status" value="1"/>
</dbReference>
<comment type="caution">
    <text evidence="2">The sequence shown here is derived from an EMBL/GenBank/DDBJ whole genome shotgun (WGS) entry which is preliminary data.</text>
</comment>
<dbReference type="AlphaFoldDB" id="A0A9D1IYC1"/>
<dbReference type="InterPro" id="IPR003709">
    <property type="entry name" value="VanY-like_core_dom"/>
</dbReference>
<dbReference type="PANTHER" id="PTHR34385">
    <property type="entry name" value="D-ALANYL-D-ALANINE CARBOXYPEPTIDASE"/>
    <property type="match status" value="1"/>
</dbReference>
<dbReference type="GO" id="GO:0006508">
    <property type="term" value="P:proteolysis"/>
    <property type="evidence" value="ECO:0007669"/>
    <property type="project" value="InterPro"/>
</dbReference>
<gene>
    <name evidence="2" type="ORF">IAA53_10660</name>
</gene>
<protein>
    <submittedName>
        <fullName evidence="2">M15 family metallopeptidase</fullName>
    </submittedName>
</protein>
<evidence type="ECO:0000259" key="1">
    <source>
        <dbReference type="Pfam" id="PF02557"/>
    </source>
</evidence>
<dbReference type="Pfam" id="PF02557">
    <property type="entry name" value="VanY"/>
    <property type="match status" value="1"/>
</dbReference>
<name>A0A9D1IYC1_9FIRM</name>
<dbReference type="Gene3D" id="3.30.1380.10">
    <property type="match status" value="1"/>
</dbReference>
<feature type="domain" description="D-alanyl-D-alanine carboxypeptidase-like core" evidence="1">
    <location>
        <begin position="44"/>
        <end position="171"/>
    </location>
</feature>
<dbReference type="InterPro" id="IPR009045">
    <property type="entry name" value="Zn_M74/Hedgehog-like"/>
</dbReference>
<sequence>MMISHVSHARGAAGSLILVNPSHPLPQQPPPALMPVDHSRPDILLERRAAKLLQACIHAVKAEGQIVPVSGWRSQAEQQAIWDETWAKEGEAFTRQYVAIPGCSEHQTGLAIDLGLAAPEIDFIRPNFPEDGICGSFRRAAAQYGFVLRYPAGKEAITHIAHEPWHFRFVGIPHSALMTELGLTLEEYLLYLRGFSPARPLQYQKGAYRFLVYRLPPEAPEEAPGAGEYLQCSDDNQGGRIITRWRRTAPWASGAAI</sequence>
<accession>A0A9D1IYC1</accession>
<dbReference type="EMBL" id="DVHE01000084">
    <property type="protein sequence ID" value="HIR51713.1"/>
    <property type="molecule type" value="Genomic_DNA"/>
</dbReference>
<dbReference type="PANTHER" id="PTHR34385:SF1">
    <property type="entry name" value="PEPTIDOGLYCAN L-ALANYL-D-GLUTAMATE ENDOPEPTIDASE CWLK"/>
    <property type="match status" value="1"/>
</dbReference>
<reference evidence="2" key="2">
    <citation type="journal article" date="2021" name="PeerJ">
        <title>Extensive microbial diversity within the chicken gut microbiome revealed by metagenomics and culture.</title>
        <authorList>
            <person name="Gilroy R."/>
            <person name="Ravi A."/>
            <person name="Getino M."/>
            <person name="Pursley I."/>
            <person name="Horton D.L."/>
            <person name="Alikhan N.F."/>
            <person name="Baker D."/>
            <person name="Gharbi K."/>
            <person name="Hall N."/>
            <person name="Watson M."/>
            <person name="Adriaenssens E.M."/>
            <person name="Foster-Nyarko E."/>
            <person name="Jarju S."/>
            <person name="Secka A."/>
            <person name="Antonio M."/>
            <person name="Oren A."/>
            <person name="Chaudhuri R.R."/>
            <person name="La Ragione R."/>
            <person name="Hildebrand F."/>
            <person name="Pallen M.J."/>
        </authorList>
    </citation>
    <scope>NUCLEOTIDE SEQUENCE</scope>
    <source>
        <strain evidence="2">ChiBcec15-4380</strain>
    </source>
</reference>
<evidence type="ECO:0000313" key="3">
    <source>
        <dbReference type="Proteomes" id="UP000824239"/>
    </source>
</evidence>
<dbReference type="InterPro" id="IPR052179">
    <property type="entry name" value="DD-CPase-like"/>
</dbReference>
<proteinExistence type="predicted"/>
<dbReference type="CDD" id="cd14849">
    <property type="entry name" value="DD-dipeptidase_VanXYc"/>
    <property type="match status" value="1"/>
</dbReference>
<dbReference type="GO" id="GO:0008233">
    <property type="term" value="F:peptidase activity"/>
    <property type="evidence" value="ECO:0007669"/>
    <property type="project" value="InterPro"/>
</dbReference>
<evidence type="ECO:0000313" key="2">
    <source>
        <dbReference type="EMBL" id="HIR51713.1"/>
    </source>
</evidence>
<reference evidence="2" key="1">
    <citation type="submission" date="2020-10" db="EMBL/GenBank/DDBJ databases">
        <authorList>
            <person name="Gilroy R."/>
        </authorList>
    </citation>
    <scope>NUCLEOTIDE SEQUENCE</scope>
    <source>
        <strain evidence="2">ChiBcec15-4380</strain>
    </source>
</reference>
<dbReference type="Proteomes" id="UP000824239">
    <property type="component" value="Unassembled WGS sequence"/>
</dbReference>
<dbReference type="Gene3D" id="3.30.200.180">
    <property type="match status" value="1"/>
</dbReference>